<dbReference type="Pfam" id="PF24617">
    <property type="entry name" value="POF1B_HlH"/>
    <property type="match status" value="1"/>
</dbReference>
<dbReference type="GO" id="GO:0005884">
    <property type="term" value="C:actin filament"/>
    <property type="evidence" value="ECO:0007669"/>
    <property type="project" value="TreeGrafter"/>
</dbReference>
<dbReference type="GO" id="GO:0051015">
    <property type="term" value="F:actin filament binding"/>
    <property type="evidence" value="ECO:0007669"/>
    <property type="project" value="TreeGrafter"/>
</dbReference>
<evidence type="ECO:0000256" key="1">
    <source>
        <dbReference type="SAM" id="Coils"/>
    </source>
</evidence>
<reference evidence="3" key="1">
    <citation type="submission" date="2025-08" db="UniProtKB">
        <authorList>
            <consortium name="Ensembl"/>
        </authorList>
    </citation>
    <scope>IDENTIFICATION</scope>
</reference>
<feature type="coiled-coil region" evidence="1">
    <location>
        <begin position="204"/>
        <end position="319"/>
    </location>
</feature>
<evidence type="ECO:0000259" key="2">
    <source>
        <dbReference type="Pfam" id="PF24617"/>
    </source>
</evidence>
<organism evidence="3 4">
    <name type="scientific">Chrysolophus pictus</name>
    <name type="common">Golden pheasant</name>
    <name type="synonym">Phasianus pictus</name>
    <dbReference type="NCBI Taxonomy" id="9089"/>
    <lineage>
        <taxon>Eukaryota</taxon>
        <taxon>Metazoa</taxon>
        <taxon>Chordata</taxon>
        <taxon>Craniata</taxon>
        <taxon>Vertebrata</taxon>
        <taxon>Euteleostomi</taxon>
        <taxon>Archelosauria</taxon>
        <taxon>Archosauria</taxon>
        <taxon>Dinosauria</taxon>
        <taxon>Saurischia</taxon>
        <taxon>Theropoda</taxon>
        <taxon>Coelurosauria</taxon>
        <taxon>Aves</taxon>
        <taxon>Neognathae</taxon>
        <taxon>Galloanserae</taxon>
        <taxon>Galliformes</taxon>
        <taxon>Phasianidae</taxon>
        <taxon>Phasianinae</taxon>
        <taxon>Chrysolophus</taxon>
    </lineage>
</organism>
<feature type="domain" description="POF1B helix-loop-helix" evidence="2">
    <location>
        <begin position="98"/>
        <end position="176"/>
    </location>
</feature>
<sequence length="446" mass="51733">AYLNWSLEPLSPFLRGGNFCPGNNVIYEKTIRKYELLNPHQEKQYQFSHQCQIPQLSDQCHAIQPCQQPEQKGMGYDHLAYHLLLICSQESNDQLDCRYFGELLAELNRKTNDLYSCLLQHVEKIGGSKKKLPLTTEDIEELIPKGLSEATKQQIRYLLQMRVTSDKSLRLVLSTFKNLREELCHLQDDLGKLETDNVLLKKDLAFKESQVKEYETMLSSLRENNRQQQQGLRDSTARCRSLEEQLLSLQLNEGEKDCQLKELEYSKRALDQEIQSLKLQICSSPTVQTTTDELSSRYVEMINNLREDKDREIRSLRSQLCQFQQDISRQEGNNSDLQIKLHELTAMLEEKDVCIKQQQEELFRLKHERVSSSQSPGVTAIITKKYRNQYPILGLLSDDYKVTSPVNKSQTIVIERTGEIWKHVSSSRDSLQGVRYGVFNFSSKTL</sequence>
<evidence type="ECO:0000313" key="4">
    <source>
        <dbReference type="Proteomes" id="UP000694543"/>
    </source>
</evidence>
<dbReference type="GO" id="GO:0003382">
    <property type="term" value="P:epithelial cell morphogenesis"/>
    <property type="evidence" value="ECO:0007669"/>
    <property type="project" value="TreeGrafter"/>
</dbReference>
<dbReference type="PANTHER" id="PTHR22546:SF0">
    <property type="entry name" value="PROTEIN POF1B"/>
    <property type="match status" value="1"/>
</dbReference>
<dbReference type="GO" id="GO:0070830">
    <property type="term" value="P:bicellular tight junction assembly"/>
    <property type="evidence" value="ECO:0007669"/>
    <property type="project" value="TreeGrafter"/>
</dbReference>
<dbReference type="Ensembl" id="ENSCPIT00010011345.1">
    <property type="protein sequence ID" value="ENSCPIP00010009636.1"/>
    <property type="gene ID" value="ENSCPIG00010007430.1"/>
</dbReference>
<keyword evidence="4" id="KW-1185">Reference proteome</keyword>
<dbReference type="PANTHER" id="PTHR22546">
    <property type="entry name" value="PREMATURE OVARIAN FAILURE, 1B"/>
    <property type="match status" value="1"/>
</dbReference>
<dbReference type="Proteomes" id="UP000694543">
    <property type="component" value="Unplaced"/>
</dbReference>
<dbReference type="InterPro" id="IPR056240">
    <property type="entry name" value="POF1B_HlH"/>
</dbReference>
<evidence type="ECO:0000313" key="3">
    <source>
        <dbReference type="Ensembl" id="ENSCPIP00010009636.1"/>
    </source>
</evidence>
<dbReference type="GO" id="GO:0005923">
    <property type="term" value="C:bicellular tight junction"/>
    <property type="evidence" value="ECO:0007669"/>
    <property type="project" value="TreeGrafter"/>
</dbReference>
<dbReference type="GO" id="GO:0005912">
    <property type="term" value="C:adherens junction"/>
    <property type="evidence" value="ECO:0007669"/>
    <property type="project" value="TreeGrafter"/>
</dbReference>
<dbReference type="AlphaFoldDB" id="A0A8C3LFP2"/>
<dbReference type="InterPro" id="IPR026186">
    <property type="entry name" value="POF1B"/>
</dbReference>
<name>A0A8C3LFP2_CHRPC</name>
<dbReference type="GO" id="GO:0007015">
    <property type="term" value="P:actin filament organization"/>
    <property type="evidence" value="ECO:0007669"/>
    <property type="project" value="TreeGrafter"/>
</dbReference>
<keyword evidence="1" id="KW-0175">Coiled coil</keyword>
<accession>A0A8C3LFP2</accession>
<proteinExistence type="predicted"/>
<reference evidence="3" key="2">
    <citation type="submission" date="2025-09" db="UniProtKB">
        <authorList>
            <consortium name="Ensembl"/>
        </authorList>
    </citation>
    <scope>IDENTIFICATION</scope>
</reference>
<protein>
    <submittedName>
        <fullName evidence="3">POF1B actin binding protein</fullName>
    </submittedName>
</protein>